<accession>A0A8H4R1U7</accession>
<organism evidence="1 2">
    <name type="scientific">Agrocybe pediades</name>
    <dbReference type="NCBI Taxonomy" id="84607"/>
    <lineage>
        <taxon>Eukaryota</taxon>
        <taxon>Fungi</taxon>
        <taxon>Dikarya</taxon>
        <taxon>Basidiomycota</taxon>
        <taxon>Agaricomycotina</taxon>
        <taxon>Agaricomycetes</taxon>
        <taxon>Agaricomycetidae</taxon>
        <taxon>Agaricales</taxon>
        <taxon>Agaricineae</taxon>
        <taxon>Strophariaceae</taxon>
        <taxon>Agrocybe</taxon>
    </lineage>
</organism>
<keyword evidence="2" id="KW-1185">Reference proteome</keyword>
<name>A0A8H4R1U7_9AGAR</name>
<gene>
    <name evidence="1" type="ORF">D9613_000054</name>
</gene>
<dbReference type="AlphaFoldDB" id="A0A8H4R1U7"/>
<dbReference type="EMBL" id="JAACJL010000015">
    <property type="protein sequence ID" value="KAF4621256.1"/>
    <property type="molecule type" value="Genomic_DNA"/>
</dbReference>
<comment type="caution">
    <text evidence="1">The sequence shown here is derived from an EMBL/GenBank/DDBJ whole genome shotgun (WGS) entry which is preliminary data.</text>
</comment>
<dbReference type="Proteomes" id="UP000521872">
    <property type="component" value="Unassembled WGS sequence"/>
</dbReference>
<evidence type="ECO:0000313" key="1">
    <source>
        <dbReference type="EMBL" id="KAF4621256.1"/>
    </source>
</evidence>
<proteinExistence type="predicted"/>
<protein>
    <submittedName>
        <fullName evidence="1">Uncharacterized protein</fullName>
    </submittedName>
</protein>
<evidence type="ECO:0000313" key="2">
    <source>
        <dbReference type="Proteomes" id="UP000521872"/>
    </source>
</evidence>
<sequence length="136" mass="14678">MASTLPEAGSRSLVSINRELISKRVLKHREKQRAKEAAKASKAADKPAPLDCAILRNAKPTNPCAQGIPEPSSLPTQVPLSRFLTSHIMEYSVEHIIPSGITLVNVTECLAGGIHSIRRSGSKTIYGLWALNVLSL</sequence>
<reference evidence="1 2" key="1">
    <citation type="submission" date="2019-12" db="EMBL/GenBank/DDBJ databases">
        <authorList>
            <person name="Floudas D."/>
            <person name="Bentzer J."/>
            <person name="Ahren D."/>
            <person name="Johansson T."/>
            <person name="Persson P."/>
            <person name="Tunlid A."/>
        </authorList>
    </citation>
    <scope>NUCLEOTIDE SEQUENCE [LARGE SCALE GENOMIC DNA]</scope>
    <source>
        <strain evidence="1 2">CBS 102.39</strain>
    </source>
</reference>